<keyword evidence="2" id="KW-0624">Polysaccharide degradation</keyword>
<dbReference type="PANTHER" id="PTHR46957:SF3">
    <property type="entry name" value="CYTOKINE RECEPTOR"/>
    <property type="match status" value="1"/>
</dbReference>
<dbReference type="SMART" id="SM00060">
    <property type="entry name" value="FN3"/>
    <property type="match status" value="2"/>
</dbReference>
<dbReference type="EMBL" id="SSSN01000003">
    <property type="protein sequence ID" value="THG34944.1"/>
    <property type="molecule type" value="Genomic_DNA"/>
</dbReference>
<dbReference type="Gene3D" id="2.60.40.10">
    <property type="entry name" value="Immunoglobulins"/>
    <property type="match status" value="2"/>
</dbReference>
<keyword evidence="2" id="KW-0119">Carbohydrate metabolism</keyword>
<evidence type="ECO:0000259" key="4">
    <source>
        <dbReference type="PROSITE" id="PS50853"/>
    </source>
</evidence>
<feature type="compositionally biased region" description="Acidic residues" evidence="3">
    <location>
        <begin position="362"/>
        <end position="371"/>
    </location>
</feature>
<proteinExistence type="predicted"/>
<dbReference type="CDD" id="cd00063">
    <property type="entry name" value="FN3"/>
    <property type="match status" value="2"/>
</dbReference>
<keyword evidence="1" id="KW-0378">Hydrolase</keyword>
<reference evidence="5 6" key="1">
    <citation type="submission" date="2019-04" db="EMBL/GenBank/DDBJ databases">
        <authorList>
            <person name="Jiang L."/>
        </authorList>
    </citation>
    <scope>NUCLEOTIDE SEQUENCE [LARGE SCALE GENOMIC DNA]</scope>
    <source>
        <strain evidence="5 6">YIM 131861</strain>
    </source>
</reference>
<feature type="domain" description="Fibronectin type-III" evidence="4">
    <location>
        <begin position="1574"/>
        <end position="1664"/>
    </location>
</feature>
<keyword evidence="1" id="KW-0326">Glycosidase</keyword>
<sequence>MRGIGAWLRTRRKLVSAIAVAVVIAVPVSIAIIHQGFPVTDPDLSPRDVWVTNGKALLAGRINRPIEELDASVGTASNDVDVMQDGEDVFLFDRNLSTIQRIDPAYTNLSQGVNVPAGSEVALGGKTIAVLSPKGQLWVANAKGALQFDPGADKPLATLGGKGHLTVATDGTVYATSPLKRQLVTVAGPAGKPTYQAIPALGEHQISAVGHRSVILDTDKHAIIVDGTSHPAAKGAMRLQQAGQDADHVLVSTADALLEYPIGGGDPISIPSKGPAATRAEQVAAPVQLDGCANAAWSTSGAYIHACDGRSPSLTTVDQPMGGAAIEFRVNRHVIVLNNLANGNVWLVDADMRLVDNWDEVTPPDESDELEGTEKSAKQSFEDTLAERTAVNRPPIARDDTFGARPGRTTVLDVLENDTDPDGDVLTVSDVTEIPESIGRIDLIDGGRALQFTPAPGAAGTVGFRYTVNDGRDGVAEAAVSLSIVPPEVNNAPISIREGATSVEQGQSISYNVLTDFNDPDGDDLFLVSASPTSGDSVRSSPDGFITFDHRSGELGEKEVQFVVSDGQATTAGTLTVDVKATGTLGPVGTPDYAHTFTGESVVVKPLENDLTPSGSALALVEAKEVPPGVDVAVNADRGTLTVTASKAGEYEFLYSVAAGTKVGTGLVRVDVQERPDKPAPPIAVKDVAYLRPGQPVSVPVLANDVSPSGAVLAVQSVDTDGVDDVLSVEMLTNTVVRISTSEALDKQLKFSYTISDGAQTSTATITVVPVPPLVKHQPPIAVDDSATVRAGDIVTVPVLDNDIHPDGAVMHVDPTLADTSNASGIVFVADDDVRYQAPKQAGAYSVVYTVVDEYGQTAKANVRFQVTAAGADGDRAPVPTPLVSRTFGGSTVKIDVPLDGLDPDGDSVVLTGNDSVPKIGRITGSTSTSFTYEAYDGSAGTDQFSYTVEDTYGKKATGSVHIGVIPRPENALPPNAVDDTIEMRPGRTASVDVLLNDSDPSGYPIKVSGKLANITEGLKAKVEKSRRVIVTAPEVEGGYSLRYSITNGKGGFDSAFVQVLVKKDARIDPPTAQDQVIEPKQVVDGKKVTVTPLDDATNPGGLVDDLKVAVEGPNADDAQVAPDGRIVVTPRNERYTVAYRLTNTIDDLDAMAFVVVPAKPDAAAKDPEKQKETFPPPYLASLPPQIVPMNGEITWKASDLVVVPSGKPALILNASASNGDGSSVFVDGTTLRFKPAKDFRGPATVTFTVTDGTSASDPDGRTATLAFPVTVGDPNFEDVPPTFTPPKVSIEAGESPVTIDLRTSSSQPNPDIVQKLSYTDFSGQTNDVRAVPDGSRLSISAPLGVQPGTKATIAFTVRYKNFAVPGSVDVTVVSSTRPKAQAIDDGPVEMKRSDTKNIDVLANDVNPFPGTPLTIVDAQIDQPGVNGASVSHTASGITVRTGAGFTGNLSVVYRVQDATKDPSRQVQGRASVVVRDVPDTPRPPTVVGVGDSQATVRWTAPADNNSQIKSYTLTWSGGGRKTFDAGAAGSDQMIGGLSNGTSYTFQVSATNGIGPSGASTNSAPAVPYGRPGAPRNASLTASGNGNGALGLDWAAPADNGGRPVSSYNWRFIEGGSASGSTAATSASGNGNNGTTYRFEVQACNPAGCGTWDQSNRAAPSKPAKVVILRKGSAMGPYHGAYGDCNGTCWFYDVEVQNFDGGSVTVTPSCNGSTLSGRYTINLSGGNGRYQGRFRGSIPESFCGDSSASVTVDGVGVTDNRW</sequence>
<evidence type="ECO:0000256" key="3">
    <source>
        <dbReference type="SAM" id="MobiDB-lite"/>
    </source>
</evidence>
<dbReference type="InterPro" id="IPR013783">
    <property type="entry name" value="Ig-like_fold"/>
</dbReference>
<dbReference type="Proteomes" id="UP000307380">
    <property type="component" value="Unassembled WGS sequence"/>
</dbReference>
<comment type="caution">
    <text evidence="5">The sequence shown here is derived from an EMBL/GenBank/DDBJ whole genome shotgun (WGS) entry which is preliminary data.</text>
</comment>
<feature type="compositionally biased region" description="Basic and acidic residues" evidence="3">
    <location>
        <begin position="372"/>
        <end position="381"/>
    </location>
</feature>
<name>A0A4S4FWL2_9MICO</name>
<dbReference type="GO" id="GO:0016798">
    <property type="term" value="F:hydrolase activity, acting on glycosyl bonds"/>
    <property type="evidence" value="ECO:0007669"/>
    <property type="project" value="UniProtKB-KW"/>
</dbReference>
<dbReference type="Pfam" id="PF17963">
    <property type="entry name" value="Big_9"/>
    <property type="match status" value="7"/>
</dbReference>
<dbReference type="InterPro" id="IPR003961">
    <property type="entry name" value="FN3_dom"/>
</dbReference>
<feature type="domain" description="Fibronectin type-III" evidence="4">
    <location>
        <begin position="1481"/>
        <end position="1570"/>
    </location>
</feature>
<evidence type="ECO:0000313" key="5">
    <source>
        <dbReference type="EMBL" id="THG34944.1"/>
    </source>
</evidence>
<dbReference type="InterPro" id="IPR050713">
    <property type="entry name" value="RTP_Phos/Ushers"/>
</dbReference>
<dbReference type="SUPFAM" id="SSF63829">
    <property type="entry name" value="Calcium-dependent phosphotriesterase"/>
    <property type="match status" value="1"/>
</dbReference>
<dbReference type="PROSITE" id="PS50853">
    <property type="entry name" value="FN3"/>
    <property type="match status" value="2"/>
</dbReference>
<feature type="region of interest" description="Disordered" evidence="3">
    <location>
        <begin position="362"/>
        <end position="388"/>
    </location>
</feature>
<accession>A0A4S4FWL2</accession>
<dbReference type="Gene3D" id="2.60.40.2810">
    <property type="match status" value="1"/>
</dbReference>
<dbReference type="NCBIfam" id="NF012211">
    <property type="entry name" value="tand_rpt_95"/>
    <property type="match status" value="1"/>
</dbReference>
<dbReference type="RefSeq" id="WP_136421869.1">
    <property type="nucleotide sequence ID" value="NZ_SSSN01000003.1"/>
</dbReference>
<organism evidence="5 6">
    <name type="scientific">Orlajensenia flava</name>
    <dbReference type="NCBI Taxonomy" id="2565934"/>
    <lineage>
        <taxon>Bacteria</taxon>
        <taxon>Bacillati</taxon>
        <taxon>Actinomycetota</taxon>
        <taxon>Actinomycetes</taxon>
        <taxon>Micrococcales</taxon>
        <taxon>Microbacteriaceae</taxon>
        <taxon>Orlajensenia</taxon>
    </lineage>
</organism>
<evidence type="ECO:0000256" key="2">
    <source>
        <dbReference type="ARBA" id="ARBA00023326"/>
    </source>
</evidence>
<dbReference type="GO" id="GO:0016020">
    <property type="term" value="C:membrane"/>
    <property type="evidence" value="ECO:0007669"/>
    <property type="project" value="UniProtKB-SubCell"/>
</dbReference>
<keyword evidence="6" id="KW-1185">Reference proteome</keyword>
<dbReference type="GO" id="GO:0000272">
    <property type="term" value="P:polysaccharide catabolic process"/>
    <property type="evidence" value="ECO:0007669"/>
    <property type="project" value="UniProtKB-KW"/>
</dbReference>
<gene>
    <name evidence="5" type="ORF">E6C70_02355</name>
</gene>
<dbReference type="PANTHER" id="PTHR46957">
    <property type="entry name" value="CYTOKINE RECEPTOR"/>
    <property type="match status" value="1"/>
</dbReference>
<evidence type="ECO:0000313" key="6">
    <source>
        <dbReference type="Proteomes" id="UP000307380"/>
    </source>
</evidence>
<protein>
    <submittedName>
        <fullName evidence="5">Tandem-95 repeat protein</fullName>
    </submittedName>
</protein>
<dbReference type="OrthoDB" id="5241356at2"/>
<evidence type="ECO:0000256" key="1">
    <source>
        <dbReference type="ARBA" id="ARBA00023295"/>
    </source>
</evidence>
<dbReference type="Pfam" id="PF00041">
    <property type="entry name" value="fn3"/>
    <property type="match status" value="1"/>
</dbReference>
<dbReference type="InterPro" id="IPR036116">
    <property type="entry name" value="FN3_sf"/>
</dbReference>
<dbReference type="SUPFAM" id="SSF49265">
    <property type="entry name" value="Fibronectin type III"/>
    <property type="match status" value="1"/>
</dbReference>